<evidence type="ECO:0008006" key="4">
    <source>
        <dbReference type="Google" id="ProtNLM"/>
    </source>
</evidence>
<keyword evidence="1" id="KW-0472">Membrane</keyword>
<feature type="transmembrane region" description="Helical" evidence="1">
    <location>
        <begin position="344"/>
        <end position="366"/>
    </location>
</feature>
<keyword evidence="1" id="KW-1133">Transmembrane helix</keyword>
<dbReference type="OrthoDB" id="7366205at2"/>
<dbReference type="Pfam" id="PF13576">
    <property type="entry name" value="Pentapeptide_3"/>
    <property type="match status" value="1"/>
</dbReference>
<name>A0A162AH79_9GAMM</name>
<evidence type="ECO:0000313" key="2">
    <source>
        <dbReference type="EMBL" id="KZN49884.1"/>
    </source>
</evidence>
<protein>
    <recommendedName>
        <fullName evidence="4">Pentapeptide repeat-containing protein</fullName>
    </recommendedName>
</protein>
<keyword evidence="1" id="KW-0812">Transmembrane</keyword>
<dbReference type="Proteomes" id="UP000076503">
    <property type="component" value="Unassembled WGS sequence"/>
</dbReference>
<sequence length="372" mass="42766">MKFLGYVFGGKTSFKGAEFSYVAVFDHAEFRAEVNFSHSKFHKYARMSYVNFEKDAFFRYVEFRNKSFFEGAKFKGNALFQHTCFDWHSSFRKAKFLEQASFSMSEFKSGAEFSFTTFKNGSFFSTFIAKGIMGFENVCFESVFRFEPRDIGSFVFPNFQGAIFEKQFSISGNYNCIPDFRQTKTNHHVDLSKLNVHLRRSITEYGALREKAVDSDDAERLCRLKEIAESNKNHKRALAFHADEQRASRWGALNPWQSMLDMLYSATSNYGQSIARPVFYLALSIIMFATYSLKQPENIHKEEGQFKTAITVSIATVTPFISISKTEREAGLAKLYGDSPPEDYGLYSYAHAGISFVFIFLIGLGLRNRFRV</sequence>
<gene>
    <name evidence="2" type="ORF">N476_17925</name>
</gene>
<evidence type="ECO:0000313" key="3">
    <source>
        <dbReference type="Proteomes" id="UP000076503"/>
    </source>
</evidence>
<reference evidence="2 3" key="1">
    <citation type="submission" date="2013-07" db="EMBL/GenBank/DDBJ databases">
        <title>Comparative Genomic and Metabolomic Analysis of Twelve Strains of Pseudoalteromonas luteoviolacea.</title>
        <authorList>
            <person name="Vynne N.G."/>
            <person name="Mansson M."/>
            <person name="Gram L."/>
        </authorList>
    </citation>
    <scope>NUCLEOTIDE SEQUENCE [LARGE SCALE GENOMIC DNA]</scope>
    <source>
        <strain evidence="2 3">H33</strain>
    </source>
</reference>
<dbReference type="RefSeq" id="WP_063362293.1">
    <property type="nucleotide sequence ID" value="NZ_AUXZ01000079.1"/>
</dbReference>
<dbReference type="AlphaFoldDB" id="A0A162AH79"/>
<comment type="caution">
    <text evidence="2">The sequence shown here is derived from an EMBL/GenBank/DDBJ whole genome shotgun (WGS) entry which is preliminary data.</text>
</comment>
<evidence type="ECO:0000256" key="1">
    <source>
        <dbReference type="SAM" id="Phobius"/>
    </source>
</evidence>
<organism evidence="2 3">
    <name type="scientific">Pseudoalteromonas luteoviolacea H33</name>
    <dbReference type="NCBI Taxonomy" id="1365251"/>
    <lineage>
        <taxon>Bacteria</taxon>
        <taxon>Pseudomonadati</taxon>
        <taxon>Pseudomonadota</taxon>
        <taxon>Gammaproteobacteria</taxon>
        <taxon>Alteromonadales</taxon>
        <taxon>Pseudoalteromonadaceae</taxon>
        <taxon>Pseudoalteromonas</taxon>
    </lineage>
</organism>
<dbReference type="EMBL" id="AUXZ01000079">
    <property type="protein sequence ID" value="KZN49884.1"/>
    <property type="molecule type" value="Genomic_DNA"/>
</dbReference>
<dbReference type="PATRIC" id="fig|1365251.3.peg.2887"/>
<dbReference type="InterPro" id="IPR001646">
    <property type="entry name" value="5peptide_repeat"/>
</dbReference>
<accession>A0A162AH79</accession>
<proteinExistence type="predicted"/>